<feature type="compositionally biased region" description="Low complexity" evidence="1">
    <location>
        <begin position="305"/>
        <end position="336"/>
    </location>
</feature>
<reference evidence="2" key="1">
    <citation type="submission" date="2020-11" db="EMBL/GenBank/DDBJ databases">
        <title>Chlorella ohadii genome sequencing and assembly.</title>
        <authorList>
            <person name="Murik O."/>
            <person name="Treves H."/>
            <person name="Kedem I."/>
            <person name="Shotland Y."/>
            <person name="Kaplan A."/>
        </authorList>
    </citation>
    <scope>NUCLEOTIDE SEQUENCE</scope>
    <source>
        <strain evidence="2">1</strain>
    </source>
</reference>
<name>A0AAD5DHY0_9CHLO</name>
<proteinExistence type="predicted"/>
<feature type="region of interest" description="Disordered" evidence="1">
    <location>
        <begin position="230"/>
        <end position="281"/>
    </location>
</feature>
<sequence length="475" mass="51037">MASPFAAPNVQQAAPEPSGGAGAAGGEAKMAGTANRSVLMVEASSLSRAGSSPGPSRAPSHISQSSMAGAKAEQDEDQQMQEVLSIARELGVFPTCPADLEAQPSWVPPSLGAPPPPLPRADQRRSEESAQSQLQLLLPRSHAPGLTRGHSHPPPASTQQQQQQLLQPAPQLRREEWSAGGGAAPPALLAQPGMQQQPAGRQLSADQLFELAHLLQRAKAAGIQLPQLASWPTQAPGPQAQPPVQPQKLPPQHLHGAAQHQQQLHGLVHQQQQQQVPLQLPRRTETATFEHRSAMLAGLRRQVSADAVHAQHAQQTQHAHHAQQAPPAQQAQQAAMHRQQLMLLEAAQAEQRKQLVQTQHAELLQLEQARQARQARQAQQAQQAQHTWLAADARRAAPPAPISQNTLQFAGPQQQRTAYAAPPPPLQRLPTAQQPPLQQGAASLYAQQQALLAQQRAEQQRWADAALSLLSQATR</sequence>
<evidence type="ECO:0000313" key="2">
    <source>
        <dbReference type="EMBL" id="KAI7836506.1"/>
    </source>
</evidence>
<feature type="region of interest" description="Disordered" evidence="1">
    <location>
        <begin position="302"/>
        <end position="336"/>
    </location>
</feature>
<dbReference type="EMBL" id="JADXDR010000185">
    <property type="protein sequence ID" value="KAI7836506.1"/>
    <property type="molecule type" value="Genomic_DNA"/>
</dbReference>
<feature type="compositionally biased region" description="Low complexity" evidence="1">
    <location>
        <begin position="157"/>
        <end position="171"/>
    </location>
</feature>
<protein>
    <submittedName>
        <fullName evidence="2">Uncharacterized protein</fullName>
    </submittedName>
</protein>
<feature type="compositionally biased region" description="Low complexity" evidence="1">
    <location>
        <begin position="43"/>
        <end position="60"/>
    </location>
</feature>
<feature type="region of interest" description="Disordered" evidence="1">
    <location>
        <begin position="1"/>
        <end position="30"/>
    </location>
</feature>
<evidence type="ECO:0000313" key="3">
    <source>
        <dbReference type="Proteomes" id="UP001205105"/>
    </source>
</evidence>
<dbReference type="AlphaFoldDB" id="A0AAD5DHY0"/>
<accession>A0AAD5DHY0</accession>
<feature type="compositionally biased region" description="Low complexity" evidence="1">
    <location>
        <begin position="184"/>
        <end position="200"/>
    </location>
</feature>
<gene>
    <name evidence="2" type="ORF">COHA_009652</name>
</gene>
<keyword evidence="3" id="KW-1185">Reference proteome</keyword>
<feature type="compositionally biased region" description="Pro residues" evidence="1">
    <location>
        <begin position="239"/>
        <end position="249"/>
    </location>
</feature>
<evidence type="ECO:0000256" key="1">
    <source>
        <dbReference type="SAM" id="MobiDB-lite"/>
    </source>
</evidence>
<feature type="compositionally biased region" description="Low complexity" evidence="1">
    <location>
        <begin position="250"/>
        <end position="281"/>
    </location>
</feature>
<organism evidence="2 3">
    <name type="scientific">Chlorella ohadii</name>
    <dbReference type="NCBI Taxonomy" id="2649997"/>
    <lineage>
        <taxon>Eukaryota</taxon>
        <taxon>Viridiplantae</taxon>
        <taxon>Chlorophyta</taxon>
        <taxon>core chlorophytes</taxon>
        <taxon>Trebouxiophyceae</taxon>
        <taxon>Chlorellales</taxon>
        <taxon>Chlorellaceae</taxon>
        <taxon>Chlorella clade</taxon>
        <taxon>Chlorella</taxon>
    </lineage>
</organism>
<feature type="region of interest" description="Disordered" evidence="1">
    <location>
        <begin position="402"/>
        <end position="441"/>
    </location>
</feature>
<feature type="region of interest" description="Disordered" evidence="1">
    <location>
        <begin position="42"/>
        <end position="85"/>
    </location>
</feature>
<comment type="caution">
    <text evidence="2">The sequence shown here is derived from an EMBL/GenBank/DDBJ whole genome shotgun (WGS) entry which is preliminary data.</text>
</comment>
<feature type="region of interest" description="Disordered" evidence="1">
    <location>
        <begin position="98"/>
        <end position="202"/>
    </location>
</feature>
<feature type="compositionally biased region" description="Polar residues" evidence="1">
    <location>
        <begin position="402"/>
        <end position="417"/>
    </location>
</feature>
<dbReference type="Proteomes" id="UP001205105">
    <property type="component" value="Unassembled WGS sequence"/>
</dbReference>
<feature type="compositionally biased region" description="Low complexity" evidence="1">
    <location>
        <begin position="129"/>
        <end position="141"/>
    </location>
</feature>